<accession>A8AN07</accession>
<evidence type="ECO:0000313" key="1">
    <source>
        <dbReference type="EMBL" id="ABV14871.1"/>
    </source>
</evidence>
<dbReference type="HOGENOM" id="CLU_3249220_0_0_6"/>
<dbReference type="AlphaFoldDB" id="A8AN07"/>
<dbReference type="Proteomes" id="UP000008148">
    <property type="component" value="Chromosome"/>
</dbReference>
<keyword evidence="2" id="KW-1185">Reference proteome</keyword>
<proteinExistence type="predicted"/>
<evidence type="ECO:0000313" key="2">
    <source>
        <dbReference type="Proteomes" id="UP000008148"/>
    </source>
</evidence>
<sequence length="42" mass="4692">MRPVTRQHRARSLMVSNAYSFPHVGYCCYKPDGAALIRPANG</sequence>
<protein>
    <submittedName>
        <fullName evidence="1">Uncharacterized protein</fullName>
    </submittedName>
</protein>
<name>A8AN07_CITK8</name>
<gene>
    <name evidence="1" type="ordered locus">CKO_03795</name>
</gene>
<organism evidence="1 2">
    <name type="scientific">Citrobacter koseri (strain ATCC BAA-895 / CDC 4225-83 / SGSC4696)</name>
    <dbReference type="NCBI Taxonomy" id="290338"/>
    <lineage>
        <taxon>Bacteria</taxon>
        <taxon>Pseudomonadati</taxon>
        <taxon>Pseudomonadota</taxon>
        <taxon>Gammaproteobacteria</taxon>
        <taxon>Enterobacterales</taxon>
        <taxon>Enterobacteriaceae</taxon>
        <taxon>Citrobacter</taxon>
    </lineage>
</organism>
<dbReference type="KEGG" id="cko:CKO_03795"/>
<reference evidence="1 2" key="1">
    <citation type="submission" date="2007-08" db="EMBL/GenBank/DDBJ databases">
        <authorList>
            <consortium name="The Citrobacter koseri Genome Sequencing Project"/>
            <person name="McClelland M."/>
            <person name="Sanderson E.K."/>
            <person name="Porwollik S."/>
            <person name="Spieth J."/>
            <person name="Clifton W.S."/>
            <person name="Latreille P."/>
            <person name="Courtney L."/>
            <person name="Wang C."/>
            <person name="Pepin K."/>
            <person name="Bhonagiri V."/>
            <person name="Nash W."/>
            <person name="Johnson M."/>
            <person name="Thiruvilangam P."/>
            <person name="Wilson R."/>
        </authorList>
    </citation>
    <scope>NUCLEOTIDE SEQUENCE [LARGE SCALE GENOMIC DNA]</scope>
    <source>
        <strain evidence="2">ATCC BAA-895 / CDC 4225-83 / SGSC4696</strain>
    </source>
</reference>
<dbReference type="EMBL" id="CP000822">
    <property type="protein sequence ID" value="ABV14871.1"/>
    <property type="molecule type" value="Genomic_DNA"/>
</dbReference>